<dbReference type="KEGG" id="ruv:EC9_14820"/>
<evidence type="ECO:0000256" key="1">
    <source>
        <dbReference type="ARBA" id="ARBA00006739"/>
    </source>
</evidence>
<dbReference type="AlphaFoldDB" id="A0A517LXE4"/>
<dbReference type="Proteomes" id="UP000319557">
    <property type="component" value="Chromosome"/>
</dbReference>
<proteinExistence type="inferred from homology"/>
<evidence type="ECO:0000256" key="4">
    <source>
        <dbReference type="SAM" id="MobiDB-lite"/>
    </source>
</evidence>
<keyword evidence="7" id="KW-1185">Reference proteome</keyword>
<comment type="similarity">
    <text evidence="1">Belongs to the glycosyltransferase 2 family.</text>
</comment>
<evidence type="ECO:0000259" key="5">
    <source>
        <dbReference type="Pfam" id="PF00535"/>
    </source>
</evidence>
<evidence type="ECO:0000256" key="2">
    <source>
        <dbReference type="ARBA" id="ARBA00022676"/>
    </source>
</evidence>
<dbReference type="Gene3D" id="3.90.550.10">
    <property type="entry name" value="Spore Coat Polysaccharide Biosynthesis Protein SpsA, Chain A"/>
    <property type="match status" value="1"/>
</dbReference>
<dbReference type="RefSeq" id="WP_145343585.1">
    <property type="nucleotide sequence ID" value="NZ_CP036261.1"/>
</dbReference>
<dbReference type="EMBL" id="CP036261">
    <property type="protein sequence ID" value="QDS87304.1"/>
    <property type="molecule type" value="Genomic_DNA"/>
</dbReference>
<name>A0A517LXE4_9BACT</name>
<dbReference type="OrthoDB" id="9810303at2"/>
<feature type="compositionally biased region" description="Polar residues" evidence="4">
    <location>
        <begin position="1"/>
        <end position="10"/>
    </location>
</feature>
<feature type="domain" description="Glycosyltransferase 2-like" evidence="5">
    <location>
        <begin position="32"/>
        <end position="202"/>
    </location>
</feature>
<sequence>MNVQSDSPSLPSEDKQRASLSPPSYPKSKVFVVLPAFNEEQALGSLLNNLGEAFADNGWPYEVIVVDDGSGDATADVASQYGFQMPIHLLKHPQNQGLGPTLRDGLREAAELATARDVILTMDADNTHPAGLIDSMVRRIKEGSDIVIASRFRDGAQVVGVPWNRLFLSVGARMLFSMVFPTKGVRDYTSGYRAYRAEAIQAGFACFGDDLVSETGFSCMADVLLKLRSLDRVFSEVPLILRYDQKEGVSKMKVMRTAILTLKLLARHRIAGV</sequence>
<dbReference type="PANTHER" id="PTHR43398:SF1">
    <property type="entry name" value="DOLICHOL-PHOSPHATE MANNOSYLTRANSFERASE SUBUNIT 1"/>
    <property type="match status" value="1"/>
</dbReference>
<gene>
    <name evidence="6" type="ORF">EC9_14820</name>
</gene>
<organism evidence="6 7">
    <name type="scientific">Rosistilla ulvae</name>
    <dbReference type="NCBI Taxonomy" id="1930277"/>
    <lineage>
        <taxon>Bacteria</taxon>
        <taxon>Pseudomonadati</taxon>
        <taxon>Planctomycetota</taxon>
        <taxon>Planctomycetia</taxon>
        <taxon>Pirellulales</taxon>
        <taxon>Pirellulaceae</taxon>
        <taxon>Rosistilla</taxon>
    </lineage>
</organism>
<evidence type="ECO:0000313" key="6">
    <source>
        <dbReference type="EMBL" id="QDS87304.1"/>
    </source>
</evidence>
<reference evidence="6 7" key="1">
    <citation type="submission" date="2019-02" db="EMBL/GenBank/DDBJ databases">
        <title>Deep-cultivation of Planctomycetes and their phenomic and genomic characterization uncovers novel biology.</title>
        <authorList>
            <person name="Wiegand S."/>
            <person name="Jogler M."/>
            <person name="Boedeker C."/>
            <person name="Pinto D."/>
            <person name="Vollmers J."/>
            <person name="Rivas-Marin E."/>
            <person name="Kohn T."/>
            <person name="Peeters S.H."/>
            <person name="Heuer A."/>
            <person name="Rast P."/>
            <person name="Oberbeckmann S."/>
            <person name="Bunk B."/>
            <person name="Jeske O."/>
            <person name="Meyerdierks A."/>
            <person name="Storesund J.E."/>
            <person name="Kallscheuer N."/>
            <person name="Luecker S."/>
            <person name="Lage O.M."/>
            <person name="Pohl T."/>
            <person name="Merkel B.J."/>
            <person name="Hornburger P."/>
            <person name="Mueller R.-W."/>
            <person name="Bruemmer F."/>
            <person name="Labrenz M."/>
            <person name="Spormann A.M."/>
            <person name="Op den Camp H."/>
            <person name="Overmann J."/>
            <person name="Amann R."/>
            <person name="Jetten M.S.M."/>
            <person name="Mascher T."/>
            <person name="Medema M.H."/>
            <person name="Devos D.P."/>
            <person name="Kaster A.-K."/>
            <person name="Ovreas L."/>
            <person name="Rohde M."/>
            <person name="Galperin M.Y."/>
            <person name="Jogler C."/>
        </authorList>
    </citation>
    <scope>NUCLEOTIDE SEQUENCE [LARGE SCALE GENOMIC DNA]</scope>
    <source>
        <strain evidence="6 7">EC9</strain>
    </source>
</reference>
<dbReference type="GO" id="GO:0047267">
    <property type="term" value="F:undecaprenyl-phosphate mannosyltransferase activity"/>
    <property type="evidence" value="ECO:0007669"/>
    <property type="project" value="UniProtKB-EC"/>
</dbReference>
<dbReference type="GO" id="GO:0004582">
    <property type="term" value="F:dolichyl-phosphate beta-D-mannosyltransferase activity"/>
    <property type="evidence" value="ECO:0007669"/>
    <property type="project" value="InterPro"/>
</dbReference>
<dbReference type="InterPro" id="IPR039528">
    <property type="entry name" value="DPM1-like"/>
</dbReference>
<dbReference type="PANTHER" id="PTHR43398">
    <property type="entry name" value="DOLICHOL-PHOSPHATE MANNOSYLTRANSFERASE SUBUNIT 1"/>
    <property type="match status" value="1"/>
</dbReference>
<dbReference type="InterPro" id="IPR029044">
    <property type="entry name" value="Nucleotide-diphossugar_trans"/>
</dbReference>
<accession>A0A517LXE4</accession>
<dbReference type="EC" id="2.4.1.54" evidence="6"/>
<dbReference type="GO" id="GO:0016020">
    <property type="term" value="C:membrane"/>
    <property type="evidence" value="ECO:0007669"/>
    <property type="project" value="GOC"/>
</dbReference>
<evidence type="ECO:0000313" key="7">
    <source>
        <dbReference type="Proteomes" id="UP000319557"/>
    </source>
</evidence>
<dbReference type="InterPro" id="IPR001173">
    <property type="entry name" value="Glyco_trans_2-like"/>
</dbReference>
<dbReference type="SUPFAM" id="SSF53448">
    <property type="entry name" value="Nucleotide-diphospho-sugar transferases"/>
    <property type="match status" value="1"/>
</dbReference>
<keyword evidence="2 6" id="KW-0328">Glycosyltransferase</keyword>
<protein>
    <submittedName>
        <fullName evidence="6">Undecaprenyl-phosphate mannosyltransferase</fullName>
        <ecNumber evidence="6">2.4.1.54</ecNumber>
    </submittedName>
</protein>
<dbReference type="GO" id="GO:0009247">
    <property type="term" value="P:glycolipid biosynthetic process"/>
    <property type="evidence" value="ECO:0007669"/>
    <property type="project" value="TreeGrafter"/>
</dbReference>
<keyword evidence="3 6" id="KW-0808">Transferase</keyword>
<dbReference type="Pfam" id="PF00535">
    <property type="entry name" value="Glycos_transf_2"/>
    <property type="match status" value="1"/>
</dbReference>
<feature type="region of interest" description="Disordered" evidence="4">
    <location>
        <begin position="1"/>
        <end position="24"/>
    </location>
</feature>
<evidence type="ECO:0000256" key="3">
    <source>
        <dbReference type="ARBA" id="ARBA00022679"/>
    </source>
</evidence>